<organism evidence="2 3">
    <name type="scientific">Streptomyces machairae</name>
    <dbReference type="NCBI Taxonomy" id="3134109"/>
    <lineage>
        <taxon>Bacteria</taxon>
        <taxon>Bacillati</taxon>
        <taxon>Actinomycetota</taxon>
        <taxon>Actinomycetes</taxon>
        <taxon>Kitasatosporales</taxon>
        <taxon>Streptomycetaceae</taxon>
        <taxon>Streptomyces</taxon>
    </lineage>
</organism>
<name>A0ABU8UJW5_9ACTN</name>
<dbReference type="EMBL" id="JBBKAK010000001">
    <property type="protein sequence ID" value="MEJ8669212.1"/>
    <property type="molecule type" value="Genomic_DNA"/>
</dbReference>
<feature type="compositionally biased region" description="Low complexity" evidence="1">
    <location>
        <begin position="227"/>
        <end position="237"/>
    </location>
</feature>
<feature type="region of interest" description="Disordered" evidence="1">
    <location>
        <begin position="227"/>
        <end position="280"/>
    </location>
</feature>
<protein>
    <submittedName>
        <fullName evidence="2">Uncharacterized protein</fullName>
    </submittedName>
</protein>
<evidence type="ECO:0000313" key="2">
    <source>
        <dbReference type="EMBL" id="MEJ8669212.1"/>
    </source>
</evidence>
<comment type="caution">
    <text evidence="2">The sequence shown here is derived from an EMBL/GenBank/DDBJ whole genome shotgun (WGS) entry which is preliminary data.</text>
</comment>
<keyword evidence="3" id="KW-1185">Reference proteome</keyword>
<proteinExistence type="predicted"/>
<evidence type="ECO:0000256" key="1">
    <source>
        <dbReference type="SAM" id="MobiDB-lite"/>
    </source>
</evidence>
<sequence>MALKGTGRVAEAIEAYESYEEYRERQYGEPVEPALRELYHELRTAPRPTIVLEAEGLSEHPEAHRALGRATDRMLSAVLPQEQYEVLARDNGYVVLTEPDTAVLPIVSVALLQLPVALAELADPPRFRVTFWHTPWIAGADESAIPGDVRVALESVTADITVVVSPELRAGLAGTSAFLPLHRSTTGSPPIAWYCPLSLRAAEQEAAPRELVRGPFNAPDLALLSSDPAAWPSSTPSPTGPSPSWTPPAPGRTQSPQRDVLRGRPHHPPGKPPGRPPEFRRYLRRVGRDLLACGLPGGLRPR</sequence>
<dbReference type="Proteomes" id="UP001376459">
    <property type="component" value="Unassembled WGS sequence"/>
</dbReference>
<accession>A0ABU8UJW5</accession>
<gene>
    <name evidence="2" type="ORF">WKI71_14345</name>
</gene>
<evidence type="ECO:0000313" key="3">
    <source>
        <dbReference type="Proteomes" id="UP001376459"/>
    </source>
</evidence>
<feature type="compositionally biased region" description="Pro residues" evidence="1">
    <location>
        <begin position="238"/>
        <end position="250"/>
    </location>
</feature>
<reference evidence="2 3" key="1">
    <citation type="submission" date="2024-03" db="EMBL/GenBank/DDBJ databases">
        <title>Novel Streptomyces species of biotechnological and ecological value are a feature of Machair soil.</title>
        <authorList>
            <person name="Prole J.R."/>
            <person name="Goodfellow M."/>
            <person name="Allenby N."/>
            <person name="Ward A.C."/>
        </authorList>
    </citation>
    <scope>NUCLEOTIDE SEQUENCE [LARGE SCALE GENOMIC DNA]</scope>
    <source>
        <strain evidence="2 3">MS1.AVA.1</strain>
    </source>
</reference>